<keyword evidence="17" id="KW-1185">Reference proteome</keyword>
<keyword evidence="8 15" id="KW-1133">Transmembrane helix</keyword>
<dbReference type="InterPro" id="IPR001128">
    <property type="entry name" value="Cyt_P450"/>
</dbReference>
<protein>
    <recommendedName>
        <fullName evidence="18">Cytochrome P450</fullName>
    </recommendedName>
</protein>
<feature type="transmembrane region" description="Helical" evidence="15">
    <location>
        <begin position="12"/>
        <end position="33"/>
    </location>
</feature>
<dbReference type="GO" id="GO:0016020">
    <property type="term" value="C:membrane"/>
    <property type="evidence" value="ECO:0007669"/>
    <property type="project" value="UniProtKB-SubCell"/>
</dbReference>
<comment type="pathway">
    <text evidence="3">Secondary metabolite biosynthesis; terpenoid biosynthesis.</text>
</comment>
<dbReference type="Pfam" id="PF00067">
    <property type="entry name" value="p450"/>
    <property type="match status" value="1"/>
</dbReference>
<comment type="cofactor">
    <cofactor evidence="1 13">
        <name>heme</name>
        <dbReference type="ChEBI" id="CHEBI:30413"/>
    </cofactor>
</comment>
<dbReference type="GO" id="GO:0005506">
    <property type="term" value="F:iron ion binding"/>
    <property type="evidence" value="ECO:0007669"/>
    <property type="project" value="InterPro"/>
</dbReference>
<comment type="caution">
    <text evidence="16">The sequence shown here is derived from an EMBL/GenBank/DDBJ whole genome shotgun (WGS) entry which is preliminary data.</text>
</comment>
<dbReference type="PANTHER" id="PTHR24305:SF166">
    <property type="entry name" value="CYTOCHROME P450 12A4, MITOCHONDRIAL-RELATED"/>
    <property type="match status" value="1"/>
</dbReference>
<keyword evidence="11 14" id="KW-0503">Monooxygenase</keyword>
<feature type="binding site" description="axial binding residue" evidence="13">
    <location>
        <position position="493"/>
    </location>
    <ligand>
        <name>heme</name>
        <dbReference type="ChEBI" id="CHEBI:30413"/>
    </ligand>
    <ligandPart>
        <name>Fe</name>
        <dbReference type="ChEBI" id="CHEBI:18248"/>
    </ligandPart>
</feature>
<evidence type="ECO:0000256" key="12">
    <source>
        <dbReference type="ARBA" id="ARBA00023136"/>
    </source>
</evidence>
<dbReference type="InterPro" id="IPR002403">
    <property type="entry name" value="Cyt_P450_E_grp-IV"/>
</dbReference>
<evidence type="ECO:0000256" key="11">
    <source>
        <dbReference type="ARBA" id="ARBA00023033"/>
    </source>
</evidence>
<keyword evidence="10 13" id="KW-0408">Iron</keyword>
<keyword evidence="5 13" id="KW-0349">Heme</keyword>
<proteinExistence type="inferred from homology"/>
<dbReference type="PROSITE" id="PS00086">
    <property type="entry name" value="CYTOCHROME_P450"/>
    <property type="match status" value="1"/>
</dbReference>
<evidence type="ECO:0000256" key="9">
    <source>
        <dbReference type="ARBA" id="ARBA00023002"/>
    </source>
</evidence>
<gene>
    <name evidence="16" type="ORF">E1B28_003699</name>
</gene>
<dbReference type="GO" id="GO:0016705">
    <property type="term" value="F:oxidoreductase activity, acting on paired donors, with incorporation or reduction of molecular oxygen"/>
    <property type="evidence" value="ECO:0007669"/>
    <property type="project" value="InterPro"/>
</dbReference>
<dbReference type="InterPro" id="IPR017972">
    <property type="entry name" value="Cyt_P450_CS"/>
</dbReference>
<dbReference type="PRINTS" id="PR00465">
    <property type="entry name" value="EP450IV"/>
</dbReference>
<evidence type="ECO:0000256" key="13">
    <source>
        <dbReference type="PIRSR" id="PIRSR602403-1"/>
    </source>
</evidence>
<evidence type="ECO:0000313" key="17">
    <source>
        <dbReference type="Proteomes" id="UP001049176"/>
    </source>
</evidence>
<dbReference type="GO" id="GO:0020037">
    <property type="term" value="F:heme binding"/>
    <property type="evidence" value="ECO:0007669"/>
    <property type="project" value="InterPro"/>
</dbReference>
<keyword evidence="12 15" id="KW-0472">Membrane</keyword>
<evidence type="ECO:0000256" key="1">
    <source>
        <dbReference type="ARBA" id="ARBA00001971"/>
    </source>
</evidence>
<evidence type="ECO:0000256" key="5">
    <source>
        <dbReference type="ARBA" id="ARBA00022617"/>
    </source>
</evidence>
<reference evidence="16" key="1">
    <citation type="journal article" date="2021" name="Genome Biol. Evol.">
        <title>The assembled and annotated genome of the fairy-ring fungus Marasmius oreades.</title>
        <authorList>
            <person name="Hiltunen M."/>
            <person name="Ament-Velasquez S.L."/>
            <person name="Johannesson H."/>
        </authorList>
    </citation>
    <scope>NUCLEOTIDE SEQUENCE</scope>
    <source>
        <strain evidence="16">03SP1</strain>
    </source>
</reference>
<name>A0A9P7UX25_9AGAR</name>
<keyword evidence="6 15" id="KW-0812">Transmembrane</keyword>
<evidence type="ECO:0008006" key="18">
    <source>
        <dbReference type="Google" id="ProtNLM"/>
    </source>
</evidence>
<dbReference type="KEGG" id="more:E1B28_003699"/>
<dbReference type="PANTHER" id="PTHR24305">
    <property type="entry name" value="CYTOCHROME P450"/>
    <property type="match status" value="1"/>
</dbReference>
<evidence type="ECO:0000256" key="8">
    <source>
        <dbReference type="ARBA" id="ARBA00022989"/>
    </source>
</evidence>
<evidence type="ECO:0000256" key="14">
    <source>
        <dbReference type="RuleBase" id="RU000461"/>
    </source>
</evidence>
<dbReference type="InterPro" id="IPR036396">
    <property type="entry name" value="Cyt_P450_sf"/>
</dbReference>
<dbReference type="PRINTS" id="PR00385">
    <property type="entry name" value="P450"/>
</dbReference>
<dbReference type="AlphaFoldDB" id="A0A9P7UX25"/>
<keyword evidence="7 13" id="KW-0479">Metal-binding</keyword>
<dbReference type="RefSeq" id="XP_043012720.1">
    <property type="nucleotide sequence ID" value="XM_043148128.1"/>
</dbReference>
<accession>A0A9P7UX25</accession>
<dbReference type="GeneID" id="66072775"/>
<evidence type="ECO:0000256" key="2">
    <source>
        <dbReference type="ARBA" id="ARBA00004370"/>
    </source>
</evidence>
<evidence type="ECO:0000256" key="3">
    <source>
        <dbReference type="ARBA" id="ARBA00004721"/>
    </source>
</evidence>
<evidence type="ECO:0000313" key="16">
    <source>
        <dbReference type="EMBL" id="KAG7096250.1"/>
    </source>
</evidence>
<dbReference type="SUPFAM" id="SSF48264">
    <property type="entry name" value="Cytochrome P450"/>
    <property type="match status" value="1"/>
</dbReference>
<organism evidence="16 17">
    <name type="scientific">Marasmius oreades</name>
    <name type="common">fairy-ring Marasmius</name>
    <dbReference type="NCBI Taxonomy" id="181124"/>
    <lineage>
        <taxon>Eukaryota</taxon>
        <taxon>Fungi</taxon>
        <taxon>Dikarya</taxon>
        <taxon>Basidiomycota</taxon>
        <taxon>Agaricomycotina</taxon>
        <taxon>Agaricomycetes</taxon>
        <taxon>Agaricomycetidae</taxon>
        <taxon>Agaricales</taxon>
        <taxon>Marasmiineae</taxon>
        <taxon>Marasmiaceae</taxon>
        <taxon>Marasmius</taxon>
    </lineage>
</organism>
<evidence type="ECO:0000256" key="4">
    <source>
        <dbReference type="ARBA" id="ARBA00010617"/>
    </source>
</evidence>
<evidence type="ECO:0000256" key="7">
    <source>
        <dbReference type="ARBA" id="ARBA00022723"/>
    </source>
</evidence>
<comment type="subcellular location">
    <subcellularLocation>
        <location evidence="2">Membrane</location>
    </subcellularLocation>
</comment>
<keyword evidence="9 14" id="KW-0560">Oxidoreductase</keyword>
<evidence type="ECO:0000256" key="10">
    <source>
        <dbReference type="ARBA" id="ARBA00023004"/>
    </source>
</evidence>
<dbReference type="EMBL" id="CM032182">
    <property type="protein sequence ID" value="KAG7096250.1"/>
    <property type="molecule type" value="Genomic_DNA"/>
</dbReference>
<dbReference type="OrthoDB" id="1470350at2759"/>
<evidence type="ECO:0000256" key="15">
    <source>
        <dbReference type="SAM" id="Phobius"/>
    </source>
</evidence>
<dbReference type="Proteomes" id="UP001049176">
    <property type="component" value="Chromosome 2"/>
</dbReference>
<dbReference type="InterPro" id="IPR050121">
    <property type="entry name" value="Cytochrome_P450_monoxygenase"/>
</dbReference>
<dbReference type="Gene3D" id="1.10.630.10">
    <property type="entry name" value="Cytochrome P450"/>
    <property type="match status" value="1"/>
</dbReference>
<sequence>MILVNHLGFADITSLVFGLVTGSLAGIFVYRIVLKHLLAADALPLNGPSNKSKIFGVMHEIQSSPDPGKLYEDWAAAYGPVYKVPTLFGRSKIVLLDPKALSQFYAKETTVYVGAPSTKRFIARIFGKGLLWAEGESHKRQRRALTPAFSNAALRRLTSVFYDSAYKLKSYWDNELENNPDGDVIEVQHWMNRVALDSLGIAGFSHNFESLEGKRSAIGDAFEALGRAPPTKLSGMIFLLQFVFPWAGYIPTERNVLLLKMKRTMKEIANEMLEKNKKVEESSGGGDKSIIGLLIKAENTSKKGDGDNKLHMTAEEVAAQNVLLVAGYETTSISLTWALIELSKSLAKQDLLRKELLGTNDGHDPEWDDLMTADKYPYLDAVVHETLRLHPPVAETTRMASETDVLPLSMPIITKDGKELTSLPVAKGTHLTSPISCLNRSELVWGKRAKEFIPERWIAGNHGFEESEVIPASAKSIQGHRHLLTFSDGPRICLGRNFALSEFKAVLFVLIRNYSFEFPNGPDTKISIARALLPRPTVEGSQGLGPKVPLRVRKVEAE</sequence>
<evidence type="ECO:0000256" key="6">
    <source>
        <dbReference type="ARBA" id="ARBA00022692"/>
    </source>
</evidence>
<comment type="similarity">
    <text evidence="4 14">Belongs to the cytochrome P450 family.</text>
</comment>
<dbReference type="GO" id="GO:0004497">
    <property type="term" value="F:monooxygenase activity"/>
    <property type="evidence" value="ECO:0007669"/>
    <property type="project" value="UniProtKB-KW"/>
</dbReference>